<dbReference type="SUPFAM" id="SSF52540">
    <property type="entry name" value="P-loop containing nucleoside triphosphate hydrolases"/>
    <property type="match status" value="1"/>
</dbReference>
<dbReference type="NCBIfam" id="TIGR01420">
    <property type="entry name" value="pilT_fam"/>
    <property type="match status" value="1"/>
</dbReference>
<dbReference type="Gene3D" id="3.30.450.90">
    <property type="match status" value="1"/>
</dbReference>
<accession>A0A809SD16</accession>
<reference evidence="4" key="1">
    <citation type="journal article" name="DNA Res.">
        <title>The physiological potential of anammox bacteria as revealed by their core genome structure.</title>
        <authorList>
            <person name="Okubo T."/>
            <person name="Toyoda A."/>
            <person name="Fukuhara K."/>
            <person name="Uchiyama I."/>
            <person name="Harigaya Y."/>
            <person name="Kuroiwa M."/>
            <person name="Suzuki T."/>
            <person name="Murakami Y."/>
            <person name="Suwa Y."/>
            <person name="Takami H."/>
        </authorList>
    </citation>
    <scope>NUCLEOTIDE SEQUENCE</scope>
    <source>
        <strain evidence="4">317325-2</strain>
    </source>
</reference>
<dbReference type="InterPro" id="IPR001482">
    <property type="entry name" value="T2SS/T4SS_dom"/>
</dbReference>
<organism evidence="4 5">
    <name type="scientific">Candidatus Nitrosymbiomonas proteolyticus</name>
    <dbReference type="NCBI Taxonomy" id="2608984"/>
    <lineage>
        <taxon>Bacteria</taxon>
        <taxon>Bacillati</taxon>
        <taxon>Armatimonadota</taxon>
        <taxon>Armatimonadota incertae sedis</taxon>
        <taxon>Candidatus Nitrosymbiomonas</taxon>
    </lineage>
</organism>
<dbReference type="InterPro" id="IPR027417">
    <property type="entry name" value="P-loop_NTPase"/>
</dbReference>
<dbReference type="Gene3D" id="3.40.50.300">
    <property type="entry name" value="P-loop containing nucleotide triphosphate hydrolases"/>
    <property type="match status" value="1"/>
</dbReference>
<protein>
    <submittedName>
        <fullName evidence="4">Pilus retraction protein PilT</fullName>
    </submittedName>
</protein>
<dbReference type="CDD" id="cd01131">
    <property type="entry name" value="PilT"/>
    <property type="match status" value="1"/>
</dbReference>
<dbReference type="EMBL" id="AP021858">
    <property type="protein sequence ID" value="BBO22684.1"/>
    <property type="molecule type" value="Genomic_DNA"/>
</dbReference>
<name>A0A809SD16_9BACT</name>
<dbReference type="InterPro" id="IPR006321">
    <property type="entry name" value="PilT/PilU"/>
</dbReference>
<dbReference type="GO" id="GO:0016887">
    <property type="term" value="F:ATP hydrolysis activity"/>
    <property type="evidence" value="ECO:0007669"/>
    <property type="project" value="InterPro"/>
</dbReference>
<dbReference type="InterPro" id="IPR050921">
    <property type="entry name" value="T4SS_GSP_E_ATPase"/>
</dbReference>
<feature type="compositionally biased region" description="Polar residues" evidence="2">
    <location>
        <begin position="1"/>
        <end position="12"/>
    </location>
</feature>
<proteinExistence type="inferred from homology"/>
<feature type="domain" description="Bacterial type II secretion system protein E" evidence="3">
    <location>
        <begin position="226"/>
        <end position="240"/>
    </location>
</feature>
<dbReference type="PANTHER" id="PTHR30486:SF16">
    <property type="entry name" value="TWITCHING MOTILITY PROTEIN PILT"/>
    <property type="match status" value="1"/>
</dbReference>
<dbReference type="Proteomes" id="UP000662873">
    <property type="component" value="Chromosome"/>
</dbReference>
<dbReference type="InterPro" id="IPR003593">
    <property type="entry name" value="AAA+_ATPase"/>
</dbReference>
<comment type="similarity">
    <text evidence="1">Belongs to the GSP E family.</text>
</comment>
<gene>
    <name evidence="4" type="ORF">NPRO_02790</name>
</gene>
<dbReference type="AlphaFoldDB" id="A0A809SD16"/>
<evidence type="ECO:0000313" key="5">
    <source>
        <dbReference type="Proteomes" id="UP000662873"/>
    </source>
</evidence>
<evidence type="ECO:0000256" key="2">
    <source>
        <dbReference type="SAM" id="MobiDB-lite"/>
    </source>
</evidence>
<dbReference type="PROSITE" id="PS00662">
    <property type="entry name" value="T2SP_E"/>
    <property type="match status" value="1"/>
</dbReference>
<dbReference type="Pfam" id="PF00437">
    <property type="entry name" value="T2SSE"/>
    <property type="match status" value="1"/>
</dbReference>
<dbReference type="PANTHER" id="PTHR30486">
    <property type="entry name" value="TWITCHING MOTILITY PROTEIN PILT"/>
    <property type="match status" value="1"/>
</dbReference>
<feature type="region of interest" description="Disordered" evidence="2">
    <location>
        <begin position="1"/>
        <end position="27"/>
    </location>
</feature>
<dbReference type="KEGG" id="npy:NPRO_02790"/>
<evidence type="ECO:0000256" key="1">
    <source>
        <dbReference type="ARBA" id="ARBA00006611"/>
    </source>
</evidence>
<dbReference type="SMART" id="SM00382">
    <property type="entry name" value="AAA"/>
    <property type="match status" value="1"/>
</dbReference>
<dbReference type="GO" id="GO:0005524">
    <property type="term" value="F:ATP binding"/>
    <property type="evidence" value="ECO:0007669"/>
    <property type="project" value="InterPro"/>
</dbReference>
<evidence type="ECO:0000259" key="3">
    <source>
        <dbReference type="PROSITE" id="PS00662"/>
    </source>
</evidence>
<sequence>MNDNTPMFQLTDAQAPEPVEAEQSGSGPLSVEDLHVDDFLNIVVDRNASDLHISANCEPVIREDGKLKRLNYQRFTPQITQRMMYDILSDEHIHRFETTLELDFSYALPKRARFRVNCFRDRGSVASAFRLIPQKIPTVKELNLPPILEKLTEKPRGLILVTGPTGHGKSTSLAAMINKINEDRAEHIITIEDPIEYLHVNKLSVINQRELGHDTKSFANALRAALREDPDVMLVGEMRDMETIQLAITAAETGHLVFATLHTNTAAESIDRIIDVFPPGQQEQIRIQLANNIQAVVSQQLLPRSGAPGRVPAVEIMIATPAIRNLIRENKTHQIPSTIQTSHQYGMISMDQCLRDLYGRGWITLDHAMSRAVNVDELKKMISTPQTGGGGSPSPGR</sequence>
<evidence type="ECO:0000313" key="4">
    <source>
        <dbReference type="EMBL" id="BBO22684.1"/>
    </source>
</evidence>